<comment type="caution">
    <text evidence="3">The sequence shown here is derived from an EMBL/GenBank/DDBJ whole genome shotgun (WGS) entry which is preliminary data.</text>
</comment>
<sequence length="178" mass="19676">MDKLNRAMDEQLEKKVADLTAHNDETGDGKLDAADLKAQLNRIEAQLELQDQQNRRIMRNQKLRMTLSVVLTLILLISLAVFSYFSHNAYVEVMEATQHVNGLAETLQGSLDSVDPEALDSMMQDLPVITEQLKQVDVDSLNQVLEALPTLLDDVNKLKSQVETISGLLGSVGALFGS</sequence>
<keyword evidence="2" id="KW-0812">Transmembrane</keyword>
<dbReference type="EMBL" id="DYVE01000233">
    <property type="protein sequence ID" value="HJG28773.1"/>
    <property type="molecule type" value="Genomic_DNA"/>
</dbReference>
<name>A0A921IL74_9FIRM</name>
<dbReference type="Proteomes" id="UP000782880">
    <property type="component" value="Unassembled WGS sequence"/>
</dbReference>
<keyword evidence="2" id="KW-0472">Membrane</keyword>
<protein>
    <submittedName>
        <fullName evidence="3">Uncharacterized protein</fullName>
    </submittedName>
</protein>
<gene>
    <name evidence="3" type="ORF">K8V20_09060</name>
</gene>
<keyword evidence="2" id="KW-1133">Transmembrane helix</keyword>
<evidence type="ECO:0000256" key="1">
    <source>
        <dbReference type="SAM" id="Coils"/>
    </source>
</evidence>
<evidence type="ECO:0000313" key="3">
    <source>
        <dbReference type="EMBL" id="HJG28773.1"/>
    </source>
</evidence>
<keyword evidence="1" id="KW-0175">Coiled coil</keyword>
<accession>A0A921IL74</accession>
<evidence type="ECO:0000313" key="4">
    <source>
        <dbReference type="Proteomes" id="UP000782880"/>
    </source>
</evidence>
<reference evidence="3" key="1">
    <citation type="journal article" date="2021" name="PeerJ">
        <title>Extensive microbial diversity within the chicken gut microbiome revealed by metagenomics and culture.</title>
        <authorList>
            <person name="Gilroy R."/>
            <person name="Ravi A."/>
            <person name="Getino M."/>
            <person name="Pursley I."/>
            <person name="Horton D.L."/>
            <person name="Alikhan N.F."/>
            <person name="Baker D."/>
            <person name="Gharbi K."/>
            <person name="Hall N."/>
            <person name="Watson M."/>
            <person name="Adriaenssens E.M."/>
            <person name="Foster-Nyarko E."/>
            <person name="Jarju S."/>
            <person name="Secka A."/>
            <person name="Antonio M."/>
            <person name="Oren A."/>
            <person name="Chaudhuri R.R."/>
            <person name="La Ragione R."/>
            <person name="Hildebrand F."/>
            <person name="Pallen M.J."/>
        </authorList>
    </citation>
    <scope>NUCLEOTIDE SEQUENCE</scope>
    <source>
        <strain evidence="3">ChiBcec21-2208</strain>
    </source>
</reference>
<feature type="transmembrane region" description="Helical" evidence="2">
    <location>
        <begin position="65"/>
        <end position="85"/>
    </location>
</feature>
<feature type="coiled-coil region" evidence="1">
    <location>
        <begin position="33"/>
        <end position="60"/>
    </location>
</feature>
<organism evidence="3 4">
    <name type="scientific">Subdoligranulum variabile</name>
    <dbReference type="NCBI Taxonomy" id="214851"/>
    <lineage>
        <taxon>Bacteria</taxon>
        <taxon>Bacillati</taxon>
        <taxon>Bacillota</taxon>
        <taxon>Clostridia</taxon>
        <taxon>Eubacteriales</taxon>
        <taxon>Oscillospiraceae</taxon>
        <taxon>Subdoligranulum</taxon>
    </lineage>
</organism>
<proteinExistence type="predicted"/>
<reference evidence="3" key="2">
    <citation type="submission" date="2021-09" db="EMBL/GenBank/DDBJ databases">
        <authorList>
            <person name="Gilroy R."/>
        </authorList>
    </citation>
    <scope>NUCLEOTIDE SEQUENCE</scope>
    <source>
        <strain evidence="3">ChiBcec21-2208</strain>
    </source>
</reference>
<dbReference type="AlphaFoldDB" id="A0A921IL74"/>
<evidence type="ECO:0000256" key="2">
    <source>
        <dbReference type="SAM" id="Phobius"/>
    </source>
</evidence>